<dbReference type="EMBL" id="LR031877">
    <property type="protein sequence ID" value="VDD45010.1"/>
    <property type="molecule type" value="Genomic_DNA"/>
</dbReference>
<organism evidence="1">
    <name type="scientific">Brassica oleracea</name>
    <name type="common">Wild cabbage</name>
    <dbReference type="NCBI Taxonomy" id="3712"/>
    <lineage>
        <taxon>Eukaryota</taxon>
        <taxon>Viridiplantae</taxon>
        <taxon>Streptophyta</taxon>
        <taxon>Embryophyta</taxon>
        <taxon>Tracheophyta</taxon>
        <taxon>Spermatophyta</taxon>
        <taxon>Magnoliopsida</taxon>
        <taxon>eudicotyledons</taxon>
        <taxon>Gunneridae</taxon>
        <taxon>Pentapetalae</taxon>
        <taxon>rosids</taxon>
        <taxon>malvids</taxon>
        <taxon>Brassicales</taxon>
        <taxon>Brassicaceae</taxon>
        <taxon>Brassiceae</taxon>
        <taxon>Brassica</taxon>
    </lineage>
</organism>
<sequence>MATEKFGPHLPTILKGEDIDVIYELWVVDYAVEVELPYGETPETALAELGMAFAQMSPNFFRYFLTSWSELGRRVSNLVSGS</sequence>
<proteinExistence type="predicted"/>
<reference evidence="1" key="1">
    <citation type="submission" date="2018-11" db="EMBL/GenBank/DDBJ databases">
        <authorList>
            <consortium name="Genoscope - CEA"/>
            <person name="William W."/>
        </authorList>
    </citation>
    <scope>NUCLEOTIDE SEQUENCE</scope>
</reference>
<gene>
    <name evidence="1" type="ORF">BOLC5T32557H</name>
</gene>
<protein>
    <submittedName>
        <fullName evidence="1">Uncharacterized protein</fullName>
    </submittedName>
</protein>
<dbReference type="AlphaFoldDB" id="A0A3P6EYY7"/>
<name>A0A3P6EYY7_BRAOL</name>
<evidence type="ECO:0000313" key="1">
    <source>
        <dbReference type="EMBL" id="VDD45010.1"/>
    </source>
</evidence>
<accession>A0A3P6EYY7</accession>